<dbReference type="CDD" id="cd01744">
    <property type="entry name" value="GATase1_CPSase"/>
    <property type="match status" value="1"/>
</dbReference>
<feature type="binding site" evidence="11">
    <location>
        <position position="260"/>
    </location>
    <ligand>
        <name>L-glutamine</name>
        <dbReference type="ChEBI" id="CHEBI:58359"/>
    </ligand>
</feature>
<dbReference type="EMBL" id="QBMP01000084">
    <property type="protein sequence ID" value="PZO55879.1"/>
    <property type="molecule type" value="Genomic_DNA"/>
</dbReference>
<dbReference type="GO" id="GO:0005524">
    <property type="term" value="F:ATP binding"/>
    <property type="evidence" value="ECO:0007669"/>
    <property type="project" value="UniProtKB-UniRule"/>
</dbReference>
<organism evidence="14 15">
    <name type="scientific">Phormidesmis priestleyi</name>
    <dbReference type="NCBI Taxonomy" id="268141"/>
    <lineage>
        <taxon>Bacteria</taxon>
        <taxon>Bacillati</taxon>
        <taxon>Cyanobacteriota</taxon>
        <taxon>Cyanophyceae</taxon>
        <taxon>Leptolyngbyales</taxon>
        <taxon>Leptolyngbyaceae</taxon>
        <taxon>Phormidesmis</taxon>
    </lineage>
</organism>
<evidence type="ECO:0000256" key="5">
    <source>
        <dbReference type="ARBA" id="ARBA00022741"/>
    </source>
</evidence>
<dbReference type="InterPro" id="IPR035686">
    <property type="entry name" value="CPSase_GATase1"/>
</dbReference>
<evidence type="ECO:0000256" key="7">
    <source>
        <dbReference type="ARBA" id="ARBA00022962"/>
    </source>
</evidence>
<feature type="active site" evidence="11">
    <location>
        <position position="369"/>
    </location>
</feature>
<dbReference type="UniPathway" id="UPA00070">
    <property type="reaction ID" value="UER00115"/>
</dbReference>
<comment type="similarity">
    <text evidence="3 11">Belongs to the CarA family.</text>
</comment>
<keyword evidence="6 11" id="KW-0067">ATP-binding</keyword>
<dbReference type="InterPro" id="IPR002474">
    <property type="entry name" value="CarbamoylP_synth_ssu_N"/>
</dbReference>
<feature type="binding site" evidence="11">
    <location>
        <position position="51"/>
    </location>
    <ligand>
        <name>L-glutamine</name>
        <dbReference type="ChEBI" id="CHEBI:58359"/>
    </ligand>
</feature>
<dbReference type="GO" id="GO:0006526">
    <property type="term" value="P:L-arginine biosynthetic process"/>
    <property type="evidence" value="ECO:0007669"/>
    <property type="project" value="UniProtKB-UniRule"/>
</dbReference>
<comment type="catalytic activity">
    <reaction evidence="10 11">
        <text>L-glutamine + H2O = L-glutamate + NH4(+)</text>
        <dbReference type="Rhea" id="RHEA:15889"/>
        <dbReference type="ChEBI" id="CHEBI:15377"/>
        <dbReference type="ChEBI" id="CHEBI:28938"/>
        <dbReference type="ChEBI" id="CHEBI:29985"/>
        <dbReference type="ChEBI" id="CHEBI:58359"/>
    </reaction>
</comment>
<dbReference type="SUPFAM" id="SSF52021">
    <property type="entry name" value="Carbamoyl phosphate synthetase, small subunit N-terminal domain"/>
    <property type="match status" value="1"/>
</dbReference>
<dbReference type="EC" id="6.3.5.5" evidence="11"/>
<feature type="binding site" evidence="11">
    <location>
        <position position="287"/>
    </location>
    <ligand>
        <name>L-glutamine</name>
        <dbReference type="ChEBI" id="CHEBI:58359"/>
    </ligand>
</feature>
<dbReference type="PANTHER" id="PTHR43418">
    <property type="entry name" value="MULTIFUNCTIONAL TRYPTOPHAN BIOSYNTHESIS PROTEIN-RELATED"/>
    <property type="match status" value="1"/>
</dbReference>
<dbReference type="SMART" id="SM01097">
    <property type="entry name" value="CPSase_sm_chain"/>
    <property type="match status" value="1"/>
</dbReference>
<keyword evidence="7 11" id="KW-0315">Glutamine amidotransferase</keyword>
<comment type="catalytic activity">
    <reaction evidence="9 11">
        <text>hydrogencarbonate + L-glutamine + 2 ATP + H2O = carbamoyl phosphate + L-glutamate + 2 ADP + phosphate + 2 H(+)</text>
        <dbReference type="Rhea" id="RHEA:18633"/>
        <dbReference type="ChEBI" id="CHEBI:15377"/>
        <dbReference type="ChEBI" id="CHEBI:15378"/>
        <dbReference type="ChEBI" id="CHEBI:17544"/>
        <dbReference type="ChEBI" id="CHEBI:29985"/>
        <dbReference type="ChEBI" id="CHEBI:30616"/>
        <dbReference type="ChEBI" id="CHEBI:43474"/>
        <dbReference type="ChEBI" id="CHEBI:58228"/>
        <dbReference type="ChEBI" id="CHEBI:58359"/>
        <dbReference type="ChEBI" id="CHEBI:456216"/>
        <dbReference type="EC" id="6.3.5.5"/>
    </reaction>
</comment>
<protein>
    <recommendedName>
        <fullName evidence="11">Carbamoyl phosphate synthase small chain</fullName>
        <ecNumber evidence="11">6.3.5.5</ecNumber>
    </recommendedName>
    <alternativeName>
        <fullName evidence="11">Carbamoyl phosphate synthetase glutamine chain</fullName>
    </alternativeName>
</protein>
<dbReference type="PRINTS" id="PR00096">
    <property type="entry name" value="GATASE"/>
</dbReference>
<dbReference type="Pfam" id="PF00117">
    <property type="entry name" value="GATase"/>
    <property type="match status" value="1"/>
</dbReference>
<evidence type="ECO:0000313" key="14">
    <source>
        <dbReference type="EMBL" id="PZO55879.1"/>
    </source>
</evidence>
<proteinExistence type="inferred from homology"/>
<comment type="pathway">
    <text evidence="1 11">Pyrimidine metabolism; UMP biosynthesis via de novo pathway; (S)-dihydroorotate from bicarbonate: step 1/3.</text>
</comment>
<dbReference type="InterPro" id="IPR029062">
    <property type="entry name" value="Class_I_gatase-like"/>
</dbReference>
<dbReference type="InterPro" id="IPR006274">
    <property type="entry name" value="CarbamoylP_synth_ssu"/>
</dbReference>
<dbReference type="UniPathway" id="UPA00068">
    <property type="reaction ID" value="UER00171"/>
</dbReference>
<evidence type="ECO:0000256" key="4">
    <source>
        <dbReference type="ARBA" id="ARBA00022598"/>
    </source>
</evidence>
<dbReference type="InterPro" id="IPR017926">
    <property type="entry name" value="GATASE"/>
</dbReference>
<feature type="binding site" evidence="11">
    <location>
        <position position="329"/>
    </location>
    <ligand>
        <name>L-glutamine</name>
        <dbReference type="ChEBI" id="CHEBI:58359"/>
    </ligand>
</feature>
<feature type="binding site" evidence="11">
    <location>
        <position position="258"/>
    </location>
    <ligand>
        <name>L-glutamine</name>
        <dbReference type="ChEBI" id="CHEBI:58359"/>
    </ligand>
</feature>
<dbReference type="Pfam" id="PF00988">
    <property type="entry name" value="CPSase_sm_chain"/>
    <property type="match status" value="1"/>
</dbReference>
<evidence type="ECO:0000256" key="8">
    <source>
        <dbReference type="ARBA" id="ARBA00022975"/>
    </source>
</evidence>
<evidence type="ECO:0000313" key="15">
    <source>
        <dbReference type="Proteomes" id="UP000249794"/>
    </source>
</evidence>
<evidence type="ECO:0000256" key="12">
    <source>
        <dbReference type="SAM" id="MobiDB-lite"/>
    </source>
</evidence>
<dbReference type="InterPro" id="IPR050472">
    <property type="entry name" value="Anth_synth/Amidotransfase"/>
</dbReference>
<dbReference type="PANTHER" id="PTHR43418:SF7">
    <property type="entry name" value="CARBAMOYL-PHOSPHATE SYNTHASE SMALL CHAIN"/>
    <property type="match status" value="1"/>
</dbReference>
<keyword evidence="8 11" id="KW-0665">Pyrimidine biosynthesis</keyword>
<dbReference type="AlphaFoldDB" id="A0A2W4XND6"/>
<evidence type="ECO:0000256" key="10">
    <source>
        <dbReference type="ARBA" id="ARBA00049285"/>
    </source>
</evidence>
<comment type="subunit">
    <text evidence="11">Composed of two chains; the small (or glutamine) chain promotes the hydrolysis of glutamine to ammonia, which is used by the large (or ammonia) chain to synthesize carbamoyl phosphate. Tetramer of heterodimers (alpha,beta)4.</text>
</comment>
<dbReference type="GO" id="GO:0044205">
    <property type="term" value="P:'de novo' UMP biosynthetic process"/>
    <property type="evidence" value="ECO:0007669"/>
    <property type="project" value="UniProtKB-UniRule"/>
</dbReference>
<dbReference type="GO" id="GO:0004088">
    <property type="term" value="F:carbamoyl-phosphate synthase (glutamine-hydrolyzing) activity"/>
    <property type="evidence" value="ECO:0007669"/>
    <property type="project" value="UniProtKB-UniRule"/>
</dbReference>
<dbReference type="PRINTS" id="PR00097">
    <property type="entry name" value="ANTSNTHASEII"/>
</dbReference>
<dbReference type="GO" id="GO:0004359">
    <property type="term" value="F:glutaminase activity"/>
    <property type="evidence" value="ECO:0007669"/>
    <property type="project" value="RHEA"/>
</dbReference>
<keyword evidence="4 11" id="KW-0436">Ligase</keyword>
<reference evidence="15" key="1">
    <citation type="submission" date="2018-04" db="EMBL/GenBank/DDBJ databases">
        <authorList>
            <person name="Cornet L."/>
        </authorList>
    </citation>
    <scope>NUCLEOTIDE SEQUENCE [LARGE SCALE GENOMIC DNA]</scope>
</reference>
<dbReference type="GO" id="GO:0006541">
    <property type="term" value="P:glutamine metabolic process"/>
    <property type="evidence" value="ECO:0007669"/>
    <property type="project" value="InterPro"/>
</dbReference>
<evidence type="ECO:0000256" key="6">
    <source>
        <dbReference type="ARBA" id="ARBA00022840"/>
    </source>
</evidence>
<keyword evidence="5 11" id="KW-0547">Nucleotide-binding</keyword>
<feature type="domain" description="Carbamoyl-phosphate synthase small subunit N-terminal" evidence="13">
    <location>
        <begin position="7"/>
        <end position="137"/>
    </location>
</feature>
<evidence type="ECO:0000259" key="13">
    <source>
        <dbReference type="SMART" id="SM01097"/>
    </source>
</evidence>
<gene>
    <name evidence="11" type="primary">carA</name>
    <name evidence="14" type="ORF">DCF15_09765</name>
</gene>
<sequence>MFDPTAQPALLVLEDGSIYRGWSFGATGTTMGEVVFNTGMTGYQEVLTDPSYCGQMVTFTYPELGNTGVNAEDEESCRPYAKGAIAKNICDRPSNWRSTQSLGDYLKSHQIPGIYGIDTRALTRKLRSVGAMNGIISSEVLDSEELLRQLQTLPSMEGLNLVKEVSTREIYEWNEATDQNWAFSANAIPDGRSPSGQPLSDQPLPDQPLTVVAVDFGIKRNILKRLASYGCRVIVVPADTSPETILSYQPDGIFLSNGPGDPAAVTGAPEIAKALLESELPTFGICMGHQILGLSLGAETFKLKFGHRGLNQPCGLTEQVEITSQNHGFALSSNSINSDRVEITHLNLNDQTVAGIRHKHLPVFSVQYHPEASPGPHDADYLFANFVQTMRERQIAAK</sequence>
<feature type="binding site" evidence="11">
    <location>
        <position position="290"/>
    </location>
    <ligand>
        <name>L-glutamine</name>
        <dbReference type="ChEBI" id="CHEBI:58359"/>
    </ligand>
</feature>
<dbReference type="Proteomes" id="UP000249794">
    <property type="component" value="Unassembled WGS sequence"/>
</dbReference>
<dbReference type="NCBIfam" id="NF009475">
    <property type="entry name" value="PRK12838.1"/>
    <property type="match status" value="1"/>
</dbReference>
<accession>A0A2W4XND6</accession>
<feature type="region of interest" description="Disordered" evidence="12">
    <location>
        <begin position="185"/>
        <end position="204"/>
    </location>
</feature>
<feature type="active site" description="Nucleophile" evidence="11">
    <location>
        <position position="286"/>
    </location>
</feature>
<comment type="caution">
    <text evidence="14">The sequence shown here is derived from an EMBL/GenBank/DDBJ whole genome shotgun (WGS) entry which is preliminary data.</text>
</comment>
<keyword evidence="11" id="KW-0055">Arginine biosynthesis</keyword>
<reference evidence="14 15" key="2">
    <citation type="submission" date="2018-06" db="EMBL/GenBank/DDBJ databases">
        <title>Metagenomic assembly of (sub)arctic Cyanobacteria and their associated microbiome from non-axenic cultures.</title>
        <authorList>
            <person name="Baurain D."/>
        </authorList>
    </citation>
    <scope>NUCLEOTIDE SEQUENCE [LARGE SCALE GENOMIC DNA]</scope>
    <source>
        <strain evidence="14">ULC027bin1</strain>
    </source>
</reference>
<evidence type="ECO:0000256" key="11">
    <source>
        <dbReference type="HAMAP-Rule" id="MF_01209"/>
    </source>
</evidence>
<dbReference type="HAMAP" id="MF_01209">
    <property type="entry name" value="CPSase_S_chain"/>
    <property type="match status" value="1"/>
</dbReference>
<name>A0A2W4XND6_9CYAN</name>
<comment type="function">
    <text evidence="11">Small subunit of the glutamine-dependent carbamoyl phosphate synthetase (CPSase). CPSase catalyzes the formation of carbamoyl phosphate from the ammonia moiety of glutamine, carbonate, and phosphate donated by ATP, constituting the first step of 2 biosynthetic pathways, one leading to arginine and/or urea and the other to pyrimidine nucleotides. The small subunit (glutamine amidotransferase) binds and cleaves glutamine to supply the large subunit with the substrate ammonia.</text>
</comment>
<dbReference type="InterPro" id="IPR036480">
    <property type="entry name" value="CarbP_synth_ssu_N_sf"/>
</dbReference>
<dbReference type="GO" id="GO:0006207">
    <property type="term" value="P:'de novo' pyrimidine nucleobase biosynthetic process"/>
    <property type="evidence" value="ECO:0007669"/>
    <property type="project" value="InterPro"/>
</dbReference>
<dbReference type="PRINTS" id="PR00099">
    <property type="entry name" value="CPSGATASE"/>
</dbReference>
<evidence type="ECO:0000256" key="3">
    <source>
        <dbReference type="ARBA" id="ARBA00007800"/>
    </source>
</evidence>
<dbReference type="SUPFAM" id="SSF52317">
    <property type="entry name" value="Class I glutamine amidotransferase-like"/>
    <property type="match status" value="1"/>
</dbReference>
<comment type="pathway">
    <text evidence="2 11">Amino-acid biosynthesis; L-arginine biosynthesis; carbamoyl phosphate from bicarbonate: step 1/1.</text>
</comment>
<dbReference type="NCBIfam" id="TIGR01368">
    <property type="entry name" value="CPSaseIIsmall"/>
    <property type="match status" value="1"/>
</dbReference>
<evidence type="ECO:0000256" key="9">
    <source>
        <dbReference type="ARBA" id="ARBA00048816"/>
    </source>
</evidence>
<evidence type="ECO:0000256" key="2">
    <source>
        <dbReference type="ARBA" id="ARBA00005077"/>
    </source>
</evidence>
<keyword evidence="11" id="KW-0028">Amino-acid biosynthesis</keyword>
<evidence type="ECO:0000256" key="1">
    <source>
        <dbReference type="ARBA" id="ARBA00004812"/>
    </source>
</evidence>
<dbReference type="PROSITE" id="PS51273">
    <property type="entry name" value="GATASE_TYPE_1"/>
    <property type="match status" value="1"/>
</dbReference>
<dbReference type="Gene3D" id="3.50.30.20">
    <property type="entry name" value="Carbamoyl-phosphate synthase small subunit, N-terminal domain"/>
    <property type="match status" value="1"/>
</dbReference>
<feature type="binding site" evidence="11">
    <location>
        <position position="328"/>
    </location>
    <ligand>
        <name>L-glutamine</name>
        <dbReference type="ChEBI" id="CHEBI:58359"/>
    </ligand>
</feature>
<feature type="binding site" evidence="11">
    <location>
        <position position="326"/>
    </location>
    <ligand>
        <name>L-glutamine</name>
        <dbReference type="ChEBI" id="CHEBI:58359"/>
    </ligand>
</feature>
<dbReference type="FunFam" id="3.50.30.20:FF:000001">
    <property type="entry name" value="Carbamoyl-phosphate synthase small chain"/>
    <property type="match status" value="1"/>
</dbReference>
<feature type="active site" evidence="11">
    <location>
        <position position="371"/>
    </location>
</feature>
<dbReference type="Gene3D" id="3.40.50.880">
    <property type="match status" value="1"/>
</dbReference>
<feature type="region of interest" description="CPSase" evidence="11">
    <location>
        <begin position="1"/>
        <end position="192"/>
    </location>
</feature>